<feature type="transmembrane region" description="Helical" evidence="1">
    <location>
        <begin position="129"/>
        <end position="152"/>
    </location>
</feature>
<evidence type="ECO:0000256" key="1">
    <source>
        <dbReference type="SAM" id="Phobius"/>
    </source>
</evidence>
<keyword evidence="1" id="KW-0812">Transmembrane</keyword>
<evidence type="ECO:0000313" key="2">
    <source>
        <dbReference type="EMBL" id="MEY6433833.1"/>
    </source>
</evidence>
<protein>
    <submittedName>
        <fullName evidence="2">Uncharacterized protein</fullName>
    </submittedName>
</protein>
<keyword evidence="3" id="KW-1185">Reference proteome</keyword>
<dbReference type="Proteomes" id="UP001564408">
    <property type="component" value="Unassembled WGS sequence"/>
</dbReference>
<feature type="transmembrane region" description="Helical" evidence="1">
    <location>
        <begin position="104"/>
        <end position="123"/>
    </location>
</feature>
<dbReference type="EMBL" id="JBDKXB010000030">
    <property type="protein sequence ID" value="MEY6433833.1"/>
    <property type="molecule type" value="Genomic_DNA"/>
</dbReference>
<sequence>MFAVVGVVWAVTGISLLLGLAILRLAPITLEALAGPFYWHHWLALVVVVVLMAFAEGYRGFQRAFSPRFGARCRYLFENPTPARVLLAPFFCMGYFDATRRRQISSILLTLMIIVLIVIVQHTPQPWRGIIDAGVCVGLIWGLGATNAYVVLAFTAKDYAYSPEIA</sequence>
<name>A0ABV4BH23_9GAMM</name>
<keyword evidence="1" id="KW-1133">Transmembrane helix</keyword>
<keyword evidence="1" id="KW-0472">Membrane</keyword>
<comment type="caution">
    <text evidence="2">The sequence shown here is derived from an EMBL/GenBank/DDBJ whole genome shotgun (WGS) entry which is preliminary data.</text>
</comment>
<feature type="transmembrane region" description="Helical" evidence="1">
    <location>
        <begin position="38"/>
        <end position="58"/>
    </location>
</feature>
<gene>
    <name evidence="2" type="ORF">ABC977_15625</name>
</gene>
<reference evidence="2 3" key="1">
    <citation type="submission" date="2024-05" db="EMBL/GenBank/DDBJ databases">
        <title>Genome Sequence and Characterization of the New Strain Purple Sulfur Bacterium of Genus Thioalkalicoccus.</title>
        <authorList>
            <person name="Bryantseva I.A."/>
            <person name="Kyndt J.A."/>
            <person name="Imhoff J.F."/>
        </authorList>
    </citation>
    <scope>NUCLEOTIDE SEQUENCE [LARGE SCALE GENOMIC DNA]</scope>
    <source>
        <strain evidence="2 3">Um2</strain>
    </source>
</reference>
<dbReference type="RefSeq" id="WP_369668220.1">
    <property type="nucleotide sequence ID" value="NZ_JBDKXB010000030.1"/>
</dbReference>
<proteinExistence type="predicted"/>
<evidence type="ECO:0000313" key="3">
    <source>
        <dbReference type="Proteomes" id="UP001564408"/>
    </source>
</evidence>
<organism evidence="2 3">
    <name type="scientific">Thioalkalicoccus limnaeus</name>
    <dbReference type="NCBI Taxonomy" id="120681"/>
    <lineage>
        <taxon>Bacteria</taxon>
        <taxon>Pseudomonadati</taxon>
        <taxon>Pseudomonadota</taxon>
        <taxon>Gammaproteobacteria</taxon>
        <taxon>Chromatiales</taxon>
        <taxon>Chromatiaceae</taxon>
        <taxon>Thioalkalicoccus</taxon>
    </lineage>
</organism>
<accession>A0ABV4BH23</accession>
<feature type="transmembrane region" description="Helical" evidence="1">
    <location>
        <begin position="7"/>
        <end position="26"/>
    </location>
</feature>